<dbReference type="EMBL" id="OX596101">
    <property type="protein sequence ID" value="CAM9767794.1"/>
    <property type="molecule type" value="Genomic_DNA"/>
</dbReference>
<sequence length="54" mass="5837">MLSPARPAAVIDFFLGGRGDPGPAPGWGVKPPEPPRRLLRRREEQPRGGSCRSS</sequence>
<feature type="non-terminal residue" evidence="1">
    <location>
        <position position="54"/>
    </location>
</feature>
<reference evidence="1" key="1">
    <citation type="submission" date="2023-05" db="EMBL/GenBank/DDBJ databases">
        <authorList>
            <consortium name="ELIXIR-Norway"/>
        </authorList>
    </citation>
    <scope>NUCLEOTIDE SEQUENCE</scope>
</reference>
<dbReference type="Proteomes" id="UP001162501">
    <property type="component" value="Chromosome 17"/>
</dbReference>
<evidence type="ECO:0000313" key="1">
    <source>
        <dbReference type="EMBL" id="CAM9767794.1"/>
    </source>
</evidence>
<accession>A0AC59YJW3</accession>
<organism evidence="1 2">
    <name type="scientific">Rangifer tarandus platyrhynchus</name>
    <name type="common">Svalbard reindeer</name>
    <dbReference type="NCBI Taxonomy" id="3082113"/>
    <lineage>
        <taxon>Eukaryota</taxon>
        <taxon>Metazoa</taxon>
        <taxon>Chordata</taxon>
        <taxon>Craniata</taxon>
        <taxon>Vertebrata</taxon>
        <taxon>Euteleostomi</taxon>
        <taxon>Mammalia</taxon>
        <taxon>Eutheria</taxon>
        <taxon>Laurasiatheria</taxon>
        <taxon>Artiodactyla</taxon>
        <taxon>Ruminantia</taxon>
        <taxon>Pecora</taxon>
        <taxon>Cervidae</taxon>
        <taxon>Odocoileinae</taxon>
        <taxon>Rangifer</taxon>
    </lineage>
</organism>
<reference evidence="1" key="2">
    <citation type="submission" date="2025-03" db="EMBL/GenBank/DDBJ databases">
        <authorList>
            <consortium name="ELIXIR-Norway"/>
            <consortium name="Elixir Norway"/>
        </authorList>
    </citation>
    <scope>NUCLEOTIDE SEQUENCE</scope>
</reference>
<proteinExistence type="predicted"/>
<protein>
    <submittedName>
        <fullName evidence="1">Uncharacterized protein</fullName>
    </submittedName>
</protein>
<gene>
    <name evidence="1" type="ORF">MRATA1EN22A_LOCUS7171</name>
</gene>
<evidence type="ECO:0000313" key="2">
    <source>
        <dbReference type="Proteomes" id="UP001162501"/>
    </source>
</evidence>
<name>A0AC59YJW3_RANTA</name>